<protein>
    <submittedName>
        <fullName evidence="2">Uncharacterized protein</fullName>
    </submittedName>
</protein>
<feature type="compositionally biased region" description="Pro residues" evidence="1">
    <location>
        <begin position="7"/>
        <end position="23"/>
    </location>
</feature>
<dbReference type="AlphaFoldDB" id="A0AAV8UGC6"/>
<accession>A0AAV8UGC6</accession>
<evidence type="ECO:0000313" key="2">
    <source>
        <dbReference type="EMBL" id="KAJ8901014.1"/>
    </source>
</evidence>
<name>A0AAV8UGC6_9RHOD</name>
<organism evidence="2 3">
    <name type="scientific">Rhodosorus marinus</name>
    <dbReference type="NCBI Taxonomy" id="101924"/>
    <lineage>
        <taxon>Eukaryota</taxon>
        <taxon>Rhodophyta</taxon>
        <taxon>Stylonematophyceae</taxon>
        <taxon>Stylonematales</taxon>
        <taxon>Stylonemataceae</taxon>
        <taxon>Rhodosorus</taxon>
    </lineage>
</organism>
<gene>
    <name evidence="2" type="ORF">NDN08_004876</name>
</gene>
<dbReference type="Proteomes" id="UP001157974">
    <property type="component" value="Unassembled WGS sequence"/>
</dbReference>
<sequence>MSGTPVDVPPPAVPSAKPTPGPQPRFSGRQGASGIGGAPGGTGTDGNSGGNLIMITKHLNLTSLHSGGYDFTIMNDGSAGSIGGKGGPGQIGGVGAAGGRLGTTNAVICTRLASLDQEVREVLEDPVARAQPLDGSLCIPIQRTERVTSR</sequence>
<keyword evidence="3" id="KW-1185">Reference proteome</keyword>
<reference evidence="2 3" key="1">
    <citation type="journal article" date="2023" name="Nat. Commun.">
        <title>Origin of minicircular mitochondrial genomes in red algae.</title>
        <authorList>
            <person name="Lee Y."/>
            <person name="Cho C.H."/>
            <person name="Lee Y.M."/>
            <person name="Park S.I."/>
            <person name="Yang J.H."/>
            <person name="West J.A."/>
            <person name="Bhattacharya D."/>
            <person name="Yoon H.S."/>
        </authorList>
    </citation>
    <scope>NUCLEOTIDE SEQUENCE [LARGE SCALE GENOMIC DNA]</scope>
    <source>
        <strain evidence="2 3">CCMP1338</strain>
        <tissue evidence="2">Whole cell</tissue>
    </source>
</reference>
<feature type="region of interest" description="Disordered" evidence="1">
    <location>
        <begin position="1"/>
        <end position="49"/>
    </location>
</feature>
<dbReference type="EMBL" id="JAMWBK010000012">
    <property type="protein sequence ID" value="KAJ8901014.1"/>
    <property type="molecule type" value="Genomic_DNA"/>
</dbReference>
<evidence type="ECO:0000256" key="1">
    <source>
        <dbReference type="SAM" id="MobiDB-lite"/>
    </source>
</evidence>
<comment type="caution">
    <text evidence="2">The sequence shown here is derived from an EMBL/GenBank/DDBJ whole genome shotgun (WGS) entry which is preliminary data.</text>
</comment>
<evidence type="ECO:0000313" key="3">
    <source>
        <dbReference type="Proteomes" id="UP001157974"/>
    </source>
</evidence>
<feature type="compositionally biased region" description="Gly residues" evidence="1">
    <location>
        <begin position="31"/>
        <end position="49"/>
    </location>
</feature>
<proteinExistence type="predicted"/>